<protein>
    <submittedName>
        <fullName evidence="2">Uncharacterized protein</fullName>
    </submittedName>
</protein>
<reference evidence="2" key="1">
    <citation type="journal article" date="2021" name="Sci. Rep.">
        <title>Diploid genomic architecture of Nitzschia inconspicua, an elite biomass production diatom.</title>
        <authorList>
            <person name="Oliver A."/>
            <person name="Podell S."/>
            <person name="Pinowska A."/>
            <person name="Traller J.C."/>
            <person name="Smith S.R."/>
            <person name="McClure R."/>
            <person name="Beliaev A."/>
            <person name="Bohutskyi P."/>
            <person name="Hill E.A."/>
            <person name="Rabines A."/>
            <person name="Zheng H."/>
            <person name="Allen L.Z."/>
            <person name="Kuo A."/>
            <person name="Grigoriev I.V."/>
            <person name="Allen A.E."/>
            <person name="Hazlebeck D."/>
            <person name="Allen E.E."/>
        </authorList>
    </citation>
    <scope>NUCLEOTIDE SEQUENCE</scope>
    <source>
        <strain evidence="2">Hildebrandi</strain>
    </source>
</reference>
<feature type="region of interest" description="Disordered" evidence="1">
    <location>
        <begin position="42"/>
        <end position="101"/>
    </location>
</feature>
<evidence type="ECO:0000256" key="1">
    <source>
        <dbReference type="SAM" id="MobiDB-lite"/>
    </source>
</evidence>
<feature type="compositionally biased region" description="Basic residues" evidence="1">
    <location>
        <begin position="56"/>
        <end position="65"/>
    </location>
</feature>
<dbReference type="AlphaFoldDB" id="A0A9K3Q1H6"/>
<evidence type="ECO:0000313" key="2">
    <source>
        <dbReference type="EMBL" id="KAG7367331.1"/>
    </source>
</evidence>
<proteinExistence type="predicted"/>
<name>A0A9K3Q1H6_9STRA</name>
<comment type="caution">
    <text evidence="2">The sequence shown here is derived from an EMBL/GenBank/DDBJ whole genome shotgun (WGS) entry which is preliminary data.</text>
</comment>
<keyword evidence="3" id="KW-1185">Reference proteome</keyword>
<dbReference type="Proteomes" id="UP000693970">
    <property type="component" value="Unassembled WGS sequence"/>
</dbReference>
<organism evidence="2 3">
    <name type="scientific">Nitzschia inconspicua</name>
    <dbReference type="NCBI Taxonomy" id="303405"/>
    <lineage>
        <taxon>Eukaryota</taxon>
        <taxon>Sar</taxon>
        <taxon>Stramenopiles</taxon>
        <taxon>Ochrophyta</taxon>
        <taxon>Bacillariophyta</taxon>
        <taxon>Bacillariophyceae</taxon>
        <taxon>Bacillariophycidae</taxon>
        <taxon>Bacillariales</taxon>
        <taxon>Bacillariaceae</taxon>
        <taxon>Nitzschia</taxon>
    </lineage>
</organism>
<evidence type="ECO:0000313" key="3">
    <source>
        <dbReference type="Proteomes" id="UP000693970"/>
    </source>
</evidence>
<dbReference type="EMBL" id="JAGRRH010000007">
    <property type="protein sequence ID" value="KAG7367331.1"/>
    <property type="molecule type" value="Genomic_DNA"/>
</dbReference>
<reference evidence="2" key="2">
    <citation type="submission" date="2021-04" db="EMBL/GenBank/DDBJ databases">
        <authorList>
            <person name="Podell S."/>
        </authorList>
    </citation>
    <scope>NUCLEOTIDE SEQUENCE</scope>
    <source>
        <strain evidence="2">Hildebrandi</strain>
    </source>
</reference>
<gene>
    <name evidence="2" type="ORF">IV203_030002</name>
</gene>
<feature type="compositionally biased region" description="Acidic residues" evidence="1">
    <location>
        <begin position="72"/>
        <end position="100"/>
    </location>
</feature>
<accession>A0A9K3Q1H6</accession>
<sequence>MNNSPSGRSTVVGHKQTQRRTPSCLLCYSMEMTMMDLFSPAELENDDGSVSENNNKKNRSRKKRYSLFAESKDEDDSDDQDDDSSSSSDEATDSDTEECTSQDLSVARKVCKLWRRRRRQEKEKTRQLRQELGILVMPDTTTTTTTGTLPTMTTTKYKTTPKTVSVTMVHATNKPYDEAEEWHRLEKQRNKAKISKMMWTG</sequence>